<evidence type="ECO:0000256" key="1">
    <source>
        <dbReference type="SAM" id="MobiDB-lite"/>
    </source>
</evidence>
<proteinExistence type="predicted"/>
<feature type="transmembrane region" description="Helical" evidence="2">
    <location>
        <begin position="7"/>
        <end position="25"/>
    </location>
</feature>
<feature type="transmembrane region" description="Helical" evidence="2">
    <location>
        <begin position="70"/>
        <end position="95"/>
    </location>
</feature>
<feature type="region of interest" description="Disordered" evidence="1">
    <location>
        <begin position="124"/>
        <end position="190"/>
    </location>
</feature>
<feature type="compositionally biased region" description="Polar residues" evidence="1">
    <location>
        <begin position="124"/>
        <end position="136"/>
    </location>
</feature>
<dbReference type="AlphaFoldDB" id="A0AA39HK44"/>
<dbReference type="EMBL" id="JAUCMV010000004">
    <property type="protein sequence ID" value="KAK0406164.1"/>
    <property type="molecule type" value="Genomic_DNA"/>
</dbReference>
<evidence type="ECO:0000313" key="3">
    <source>
        <dbReference type="EMBL" id="KAK0406164.1"/>
    </source>
</evidence>
<accession>A0AA39HK44</accession>
<gene>
    <name evidence="3" type="ORF">QR680_018403</name>
</gene>
<keyword evidence="2" id="KW-0812">Transmembrane</keyword>
<feature type="compositionally biased region" description="Basic and acidic residues" evidence="1">
    <location>
        <begin position="138"/>
        <end position="190"/>
    </location>
</feature>
<dbReference type="Proteomes" id="UP001175271">
    <property type="component" value="Unassembled WGS sequence"/>
</dbReference>
<name>A0AA39HK44_9BILA</name>
<organism evidence="3 4">
    <name type="scientific">Steinernema hermaphroditum</name>
    <dbReference type="NCBI Taxonomy" id="289476"/>
    <lineage>
        <taxon>Eukaryota</taxon>
        <taxon>Metazoa</taxon>
        <taxon>Ecdysozoa</taxon>
        <taxon>Nematoda</taxon>
        <taxon>Chromadorea</taxon>
        <taxon>Rhabditida</taxon>
        <taxon>Tylenchina</taxon>
        <taxon>Panagrolaimomorpha</taxon>
        <taxon>Strongyloidoidea</taxon>
        <taxon>Steinernematidae</taxon>
        <taxon>Steinernema</taxon>
    </lineage>
</organism>
<keyword evidence="2" id="KW-0472">Membrane</keyword>
<keyword evidence="4" id="KW-1185">Reference proteome</keyword>
<keyword evidence="2" id="KW-1133">Transmembrane helix</keyword>
<protein>
    <submittedName>
        <fullName evidence="3">Uncharacterized protein</fullName>
    </submittedName>
</protein>
<comment type="caution">
    <text evidence="3">The sequence shown here is derived from an EMBL/GenBank/DDBJ whole genome shotgun (WGS) entry which is preliminary data.</text>
</comment>
<reference evidence="3" key="1">
    <citation type="submission" date="2023-06" db="EMBL/GenBank/DDBJ databases">
        <title>Genomic analysis of the entomopathogenic nematode Steinernema hermaphroditum.</title>
        <authorList>
            <person name="Schwarz E.M."/>
            <person name="Heppert J.K."/>
            <person name="Baniya A."/>
            <person name="Schwartz H.T."/>
            <person name="Tan C.-H."/>
            <person name="Antoshechkin I."/>
            <person name="Sternberg P.W."/>
            <person name="Goodrich-Blair H."/>
            <person name="Dillman A.R."/>
        </authorList>
    </citation>
    <scope>NUCLEOTIDE SEQUENCE</scope>
    <source>
        <strain evidence="3">PS9179</strain>
        <tissue evidence="3">Whole animal</tissue>
    </source>
</reference>
<evidence type="ECO:0000256" key="2">
    <source>
        <dbReference type="SAM" id="Phobius"/>
    </source>
</evidence>
<evidence type="ECO:0000313" key="4">
    <source>
        <dbReference type="Proteomes" id="UP001175271"/>
    </source>
</evidence>
<sequence length="190" mass="21794">MRSIRFFIFFVIAFTAVNKYLIMLIHTSSLAGLFCEHFDLEHHGKFHRIDNRSSNDHSSHKHPDFSKQHLFVPAIVVVCIAFAACAIFDIAILICRHHSKKREHKRDMENFEIFGAYAKRLQASTESKMRSNSSDAADTGKKSPKKEPLKDDGKKQPKDDRKKEPLKDGGKKSLNKELLKEDGKKDVIMI</sequence>